<reference evidence="3 4" key="1">
    <citation type="submission" date="2017-06" db="EMBL/GenBank/DDBJ databases">
        <title>Genome sequencing of cyanobaciteial culture collection at National Institute for Environmental Studies (NIES).</title>
        <authorList>
            <person name="Hirose Y."/>
            <person name="Shimura Y."/>
            <person name="Fujisawa T."/>
            <person name="Nakamura Y."/>
            <person name="Kawachi M."/>
        </authorList>
    </citation>
    <scope>NUCLEOTIDE SEQUENCE [LARGE SCALE GENOMIC DNA]</scope>
    <source>
        <strain evidence="3 4">NIES-267</strain>
    </source>
</reference>
<feature type="region of interest" description="Disordered" evidence="1">
    <location>
        <begin position="30"/>
        <end position="55"/>
    </location>
</feature>
<feature type="compositionally biased region" description="Basic and acidic residues" evidence="1">
    <location>
        <begin position="32"/>
        <end position="42"/>
    </location>
</feature>
<gene>
    <name evidence="3" type="ORF">NIES267_60140</name>
</gene>
<dbReference type="AlphaFoldDB" id="A0A1Z4LZ46"/>
<dbReference type="Pfam" id="PF01471">
    <property type="entry name" value="PG_binding_1"/>
    <property type="match status" value="1"/>
</dbReference>
<dbReference type="InterPro" id="IPR036365">
    <property type="entry name" value="PGBD-like_sf"/>
</dbReference>
<organism evidence="3 4">
    <name type="scientific">Calothrix parasitica NIES-267</name>
    <dbReference type="NCBI Taxonomy" id="1973488"/>
    <lineage>
        <taxon>Bacteria</taxon>
        <taxon>Bacillati</taxon>
        <taxon>Cyanobacteriota</taxon>
        <taxon>Cyanophyceae</taxon>
        <taxon>Nostocales</taxon>
        <taxon>Calotrichaceae</taxon>
        <taxon>Calothrix</taxon>
    </lineage>
</organism>
<evidence type="ECO:0000259" key="2">
    <source>
        <dbReference type="Pfam" id="PF01471"/>
    </source>
</evidence>
<name>A0A1Z4LZ46_9CYAN</name>
<dbReference type="Proteomes" id="UP000218418">
    <property type="component" value="Chromosome"/>
</dbReference>
<protein>
    <submittedName>
        <fullName evidence="3">Peptidoglycan-binding domain 1</fullName>
    </submittedName>
</protein>
<evidence type="ECO:0000313" key="3">
    <source>
        <dbReference type="EMBL" id="BAY86505.1"/>
    </source>
</evidence>
<dbReference type="EMBL" id="AP018227">
    <property type="protein sequence ID" value="BAY86505.1"/>
    <property type="molecule type" value="Genomic_DNA"/>
</dbReference>
<evidence type="ECO:0000256" key="1">
    <source>
        <dbReference type="SAM" id="MobiDB-lite"/>
    </source>
</evidence>
<dbReference type="InterPro" id="IPR002477">
    <property type="entry name" value="Peptidoglycan-bd-like"/>
</dbReference>
<keyword evidence="4" id="KW-1185">Reference proteome</keyword>
<feature type="domain" description="Peptidoglycan binding-like" evidence="2">
    <location>
        <begin position="57"/>
        <end position="112"/>
    </location>
</feature>
<dbReference type="InterPro" id="IPR036366">
    <property type="entry name" value="PGBDSf"/>
</dbReference>
<dbReference type="OrthoDB" id="511527at2"/>
<sequence length="117" mass="13357">MEPLNGKFQQSQKDAEANFFQQNIFLVNEQPTNKDIEQENNRNEPTALPELSKGSKGEMVMKAQRILKTTSDYVGYVDGDFGWVMEAAVQSFQRRSKVAINGIINDETWEALKQIRS</sequence>
<accession>A0A1Z4LZ46</accession>
<dbReference type="SUPFAM" id="SSF47090">
    <property type="entry name" value="PGBD-like"/>
    <property type="match status" value="1"/>
</dbReference>
<proteinExistence type="predicted"/>
<dbReference type="Gene3D" id="1.10.101.10">
    <property type="entry name" value="PGBD-like superfamily/PGBD"/>
    <property type="match status" value="1"/>
</dbReference>
<evidence type="ECO:0000313" key="4">
    <source>
        <dbReference type="Proteomes" id="UP000218418"/>
    </source>
</evidence>